<keyword evidence="2" id="KW-1185">Reference proteome</keyword>
<gene>
    <name evidence="1" type="ORF">AUC31_02155</name>
</gene>
<proteinExistence type="predicted"/>
<dbReference type="STRING" id="200991.AUC31_02155"/>
<evidence type="ECO:0000313" key="2">
    <source>
        <dbReference type="Proteomes" id="UP000067683"/>
    </source>
</evidence>
<protein>
    <recommendedName>
        <fullName evidence="3">Transcriptional regulator</fullName>
    </recommendedName>
</protein>
<evidence type="ECO:0008006" key="3">
    <source>
        <dbReference type="Google" id="ProtNLM"/>
    </source>
</evidence>
<dbReference type="Pfam" id="PF06923">
    <property type="entry name" value="GutM"/>
    <property type="match status" value="1"/>
</dbReference>
<organism evidence="1 2">
    <name type="scientific">Planococcus rifietoensis</name>
    <dbReference type="NCBI Taxonomy" id="200991"/>
    <lineage>
        <taxon>Bacteria</taxon>
        <taxon>Bacillati</taxon>
        <taxon>Bacillota</taxon>
        <taxon>Bacilli</taxon>
        <taxon>Bacillales</taxon>
        <taxon>Caryophanaceae</taxon>
        <taxon>Planococcus</taxon>
    </lineage>
</organism>
<dbReference type="Proteomes" id="UP000067683">
    <property type="component" value="Chromosome"/>
</dbReference>
<sequence>MWGWFIALFAGIWILQILMTKVQLKNYQATLKKMSNRPSGYLGVGIQKQKMGIGVIAIVVTNEEGSLIESQLMKGVTVFSRFEAFPKYNGLDIESLKEKLDEDTDGQAFKMAIEKIEAQMSKKTNLAV</sequence>
<dbReference type="KEGG" id="prt:AUC31_02155"/>
<reference evidence="1" key="1">
    <citation type="submission" date="2016-01" db="EMBL/GenBank/DDBJ databases">
        <title>Complete genome of Planococcus rifietoensis type strain M8.</title>
        <authorList>
            <person name="See-Too W.S."/>
        </authorList>
    </citation>
    <scope>NUCLEOTIDE SEQUENCE [LARGE SCALE GENOMIC DNA]</scope>
    <source>
        <strain evidence="1">M8</strain>
    </source>
</reference>
<evidence type="ECO:0000313" key="1">
    <source>
        <dbReference type="EMBL" id="ALS74130.1"/>
    </source>
</evidence>
<dbReference type="EMBL" id="CP013659">
    <property type="protein sequence ID" value="ALS74130.1"/>
    <property type="molecule type" value="Genomic_DNA"/>
</dbReference>
<dbReference type="OrthoDB" id="9096700at2"/>
<name>A0A0U2J6K3_9BACL</name>
<accession>A0A0U2J6K3</accession>
<dbReference type="AlphaFoldDB" id="A0A0U2J6K3"/>
<dbReference type="InterPro" id="IPR009693">
    <property type="entry name" value="Glucitol_operon_activator"/>
</dbReference>